<name>A0A151NLQ4_ALLMI</name>
<dbReference type="AlphaFoldDB" id="A0A151NLQ4"/>
<evidence type="ECO:0000313" key="1">
    <source>
        <dbReference type="EMBL" id="KYO37415.1"/>
    </source>
</evidence>
<evidence type="ECO:0000313" key="2">
    <source>
        <dbReference type="Proteomes" id="UP000050525"/>
    </source>
</evidence>
<sequence>MGSQGSEITFPCPELSQKEAIVGADQEDRILSVQWDHLEIEKTDNAIPVLEGNGIHAALLFMPKLEDKTTVALLMKGSLLFGTKLQQ</sequence>
<gene>
    <name evidence="1" type="ORF">Y1Q_0017230</name>
</gene>
<keyword evidence="2" id="KW-1185">Reference proteome</keyword>
<dbReference type="EMBL" id="AKHW03002722">
    <property type="protein sequence ID" value="KYO37415.1"/>
    <property type="molecule type" value="Genomic_DNA"/>
</dbReference>
<dbReference type="Proteomes" id="UP000050525">
    <property type="component" value="Unassembled WGS sequence"/>
</dbReference>
<reference evidence="1 2" key="1">
    <citation type="journal article" date="2012" name="Genome Biol.">
        <title>Sequencing three crocodilian genomes to illuminate the evolution of archosaurs and amniotes.</title>
        <authorList>
            <person name="St John J.A."/>
            <person name="Braun E.L."/>
            <person name="Isberg S.R."/>
            <person name="Miles L.G."/>
            <person name="Chong A.Y."/>
            <person name="Gongora J."/>
            <person name="Dalzell P."/>
            <person name="Moran C."/>
            <person name="Bed'hom B."/>
            <person name="Abzhanov A."/>
            <person name="Burgess S.C."/>
            <person name="Cooksey A.M."/>
            <person name="Castoe T.A."/>
            <person name="Crawford N.G."/>
            <person name="Densmore L.D."/>
            <person name="Drew J.C."/>
            <person name="Edwards S.V."/>
            <person name="Faircloth B.C."/>
            <person name="Fujita M.K."/>
            <person name="Greenwold M.J."/>
            <person name="Hoffmann F.G."/>
            <person name="Howard J.M."/>
            <person name="Iguchi T."/>
            <person name="Janes D.E."/>
            <person name="Khan S.Y."/>
            <person name="Kohno S."/>
            <person name="de Koning A.J."/>
            <person name="Lance S.L."/>
            <person name="McCarthy F.M."/>
            <person name="McCormack J.E."/>
            <person name="Merchant M.E."/>
            <person name="Peterson D.G."/>
            <person name="Pollock D.D."/>
            <person name="Pourmand N."/>
            <person name="Raney B.J."/>
            <person name="Roessler K.A."/>
            <person name="Sanford J.R."/>
            <person name="Sawyer R.H."/>
            <person name="Schmidt C.J."/>
            <person name="Triplett E.W."/>
            <person name="Tuberville T.D."/>
            <person name="Venegas-Anaya M."/>
            <person name="Howard J.T."/>
            <person name="Jarvis E.D."/>
            <person name="Guillette L.J.Jr."/>
            <person name="Glenn T.C."/>
            <person name="Green R.E."/>
            <person name="Ray D.A."/>
        </authorList>
    </citation>
    <scope>NUCLEOTIDE SEQUENCE [LARGE SCALE GENOMIC DNA]</scope>
    <source>
        <strain evidence="1">KSC_2009_1</strain>
    </source>
</reference>
<comment type="caution">
    <text evidence="1">The sequence shown here is derived from an EMBL/GenBank/DDBJ whole genome shotgun (WGS) entry which is preliminary data.</text>
</comment>
<proteinExistence type="predicted"/>
<accession>A0A151NLQ4</accession>
<protein>
    <submittedName>
        <fullName evidence="1">Uncharacterized protein</fullName>
    </submittedName>
</protein>
<organism evidence="1 2">
    <name type="scientific">Alligator mississippiensis</name>
    <name type="common">American alligator</name>
    <dbReference type="NCBI Taxonomy" id="8496"/>
    <lineage>
        <taxon>Eukaryota</taxon>
        <taxon>Metazoa</taxon>
        <taxon>Chordata</taxon>
        <taxon>Craniata</taxon>
        <taxon>Vertebrata</taxon>
        <taxon>Euteleostomi</taxon>
        <taxon>Archelosauria</taxon>
        <taxon>Archosauria</taxon>
        <taxon>Crocodylia</taxon>
        <taxon>Alligatoridae</taxon>
        <taxon>Alligatorinae</taxon>
        <taxon>Alligator</taxon>
    </lineage>
</organism>